<keyword evidence="2" id="KW-0328">Glycosyltransferase</keyword>
<dbReference type="InterPro" id="IPR029044">
    <property type="entry name" value="Nucleotide-diphossugar_trans"/>
</dbReference>
<organism evidence="2 3">
    <name type="scientific">Hoylesella oralis ATCC 33269</name>
    <dbReference type="NCBI Taxonomy" id="873533"/>
    <lineage>
        <taxon>Bacteria</taxon>
        <taxon>Pseudomonadati</taxon>
        <taxon>Bacteroidota</taxon>
        <taxon>Bacteroidia</taxon>
        <taxon>Bacteroidales</taxon>
        <taxon>Prevotellaceae</taxon>
        <taxon>Hoylesella</taxon>
    </lineage>
</organism>
<dbReference type="HOGENOM" id="CLU_530861_0_0_10"/>
<dbReference type="InterPro" id="IPR050834">
    <property type="entry name" value="Glycosyltransf_2"/>
</dbReference>
<sequence length="489" mass="55569">MKQMIDCFLPIAGAEELAKTIHSLKEQNEVARIVVMQTGADKAPSGCDTLTIDTLKSSRTMRAIAAEAKAPYTLLYFKEQYMEMGYYALNRMIQIAEATGAGMLYADHYQTTADGTRNEAPVIDYQTGSLRDDFDFGSVVLLRTDALKEAAQRMTGDYQAAGFYDLRLKLSEKEDFVHINEYLYSEIELDNRKTGEKLFDYVDPRNRASQIEMEQACTDYLKDVGGYLAPAFADVPLHEKGFEYEATVMIPVRNRVRTIRDAINSALSQQTTFKFNVFVVENGPEYHSTDGTTEAIEEYTDERIVHIIPTRNDIGVGGSWNMAIHHPKCGKFIVQLDSDDVYSGPDTLQKIVDAFYTQNCAMIIGSYMLTDIKLNTLPPGKIDHKEWTPDNGRNNALRINGLGAPRAFFTPVVREINLPNVNYGEDYALGLAISRRYQIGRIFDVLYNCRRWDDNSDAALSIEKNNRNNLYKDRIRTWELQARIKMNKR</sequence>
<evidence type="ECO:0000313" key="3">
    <source>
        <dbReference type="Proteomes" id="UP000005580"/>
    </source>
</evidence>
<evidence type="ECO:0000313" key="2">
    <source>
        <dbReference type="EMBL" id="EFZ37985.1"/>
    </source>
</evidence>
<dbReference type="STRING" id="28134.SAMN05444288_0507"/>
<dbReference type="Gene3D" id="3.90.550.10">
    <property type="entry name" value="Spore Coat Polysaccharide Biosynthesis Protein SpsA, Chain A"/>
    <property type="match status" value="1"/>
</dbReference>
<keyword evidence="3" id="KW-1185">Reference proteome</keyword>
<gene>
    <name evidence="2" type="ORF">HMPREF0663_10354</name>
</gene>
<dbReference type="InterPro" id="IPR001173">
    <property type="entry name" value="Glyco_trans_2-like"/>
</dbReference>
<keyword evidence="2" id="KW-0808">Transferase</keyword>
<protein>
    <submittedName>
        <fullName evidence="2">Glycosyltransferase, group 2 family protein</fullName>
        <ecNumber evidence="2">2.4.-.-</ecNumber>
    </submittedName>
</protein>
<reference evidence="2" key="1">
    <citation type="submission" date="2011-01" db="EMBL/GenBank/DDBJ databases">
        <authorList>
            <person name="Muzny D."/>
            <person name="Qin X."/>
            <person name="Buhay C."/>
            <person name="Dugan-Rocha S."/>
            <person name="Ding Y."/>
            <person name="Chen G."/>
            <person name="Hawes A."/>
            <person name="Holder M."/>
            <person name="Jhangiani S."/>
            <person name="Johnson A."/>
            <person name="Khan Z."/>
            <person name="Li Z."/>
            <person name="Liu W."/>
            <person name="Liu X."/>
            <person name="Perez L."/>
            <person name="Shen H."/>
            <person name="Wang Q."/>
            <person name="Watt J."/>
            <person name="Xi L."/>
            <person name="Xin Y."/>
            <person name="Zhou J."/>
            <person name="Deng J."/>
            <person name="Jiang H."/>
            <person name="Liu Y."/>
            <person name="Qu J."/>
            <person name="Song X.-Z."/>
            <person name="Zhang L."/>
            <person name="Villasana D."/>
            <person name="Johnson A."/>
            <person name="Liu J."/>
            <person name="Liyanage D."/>
            <person name="Lorensuhewa L."/>
            <person name="Robinson T."/>
            <person name="Song A."/>
            <person name="Song B.-B."/>
            <person name="Dinh H."/>
            <person name="Thornton R."/>
            <person name="Coyle M."/>
            <person name="Francisco L."/>
            <person name="Jackson L."/>
            <person name="Javaid M."/>
            <person name="Korchina V."/>
            <person name="Kovar C."/>
            <person name="Mata R."/>
            <person name="Mathew T."/>
            <person name="Ngo R."/>
            <person name="Nguyen L."/>
            <person name="Nguyen N."/>
            <person name="Okwuonu G."/>
            <person name="Ongeri F."/>
            <person name="Pham C."/>
            <person name="Simmons D."/>
            <person name="Wilczek-Boney K."/>
            <person name="Hale W."/>
            <person name="Jakkamsetti A."/>
            <person name="Pham P."/>
            <person name="Ruth R."/>
            <person name="San Lucas F."/>
            <person name="Warren J."/>
            <person name="Zhang J."/>
            <person name="Zhao Z."/>
            <person name="Zhou C."/>
            <person name="Zhu D."/>
            <person name="Lee S."/>
            <person name="Bess C."/>
            <person name="Blankenburg K."/>
            <person name="Forbes L."/>
            <person name="Fu Q."/>
            <person name="Gubbala S."/>
            <person name="Hirani K."/>
            <person name="Jayaseelan J.C."/>
            <person name="Lara F."/>
            <person name="Munidasa M."/>
            <person name="Palculict T."/>
            <person name="Patil S."/>
            <person name="Pu L.-L."/>
            <person name="Saada N."/>
            <person name="Tang L."/>
            <person name="Weissenberger G."/>
            <person name="Zhu Y."/>
            <person name="Hemphill L."/>
            <person name="Shang Y."/>
            <person name="Youmans B."/>
            <person name="Ayvaz T."/>
            <person name="Ross M."/>
            <person name="Santibanez J."/>
            <person name="Aqrawi P."/>
            <person name="Gross S."/>
            <person name="Joshi V."/>
            <person name="Fowler G."/>
            <person name="Nazareth L."/>
            <person name="Reid J."/>
            <person name="Worley K."/>
            <person name="Petrosino J."/>
            <person name="Highlander S."/>
            <person name="Gibbs R."/>
        </authorList>
    </citation>
    <scope>NUCLEOTIDE SEQUENCE [LARGE SCALE GENOMIC DNA]</scope>
    <source>
        <strain evidence="2">ATCC 33269</strain>
    </source>
</reference>
<dbReference type="eggNOG" id="COG0463">
    <property type="taxonomic scope" value="Bacteria"/>
</dbReference>
<dbReference type="CDD" id="cd00761">
    <property type="entry name" value="Glyco_tranf_GTA_type"/>
    <property type="match status" value="1"/>
</dbReference>
<comment type="caution">
    <text evidence="2">The sequence shown here is derived from an EMBL/GenBank/DDBJ whole genome shotgun (WGS) entry which is preliminary data.</text>
</comment>
<dbReference type="PANTHER" id="PTHR43685:SF2">
    <property type="entry name" value="GLYCOSYLTRANSFERASE 2-LIKE DOMAIN-CONTAINING PROTEIN"/>
    <property type="match status" value="1"/>
</dbReference>
<dbReference type="EMBL" id="AEPE02000002">
    <property type="protein sequence ID" value="EFZ37985.1"/>
    <property type="molecule type" value="Genomic_DNA"/>
</dbReference>
<feature type="domain" description="Glycosyltransferase 2-like" evidence="1">
    <location>
        <begin position="247"/>
        <end position="383"/>
    </location>
</feature>
<dbReference type="RefSeq" id="WP_004369043.1">
    <property type="nucleotide sequence ID" value="NZ_GL833119.1"/>
</dbReference>
<dbReference type="GO" id="GO:0016757">
    <property type="term" value="F:glycosyltransferase activity"/>
    <property type="evidence" value="ECO:0007669"/>
    <property type="project" value="UniProtKB-KW"/>
</dbReference>
<dbReference type="Pfam" id="PF00535">
    <property type="entry name" value="Glycos_transf_2"/>
    <property type="match status" value="1"/>
</dbReference>
<dbReference type="AlphaFoldDB" id="E7RMK4"/>
<dbReference type="SUPFAM" id="SSF53448">
    <property type="entry name" value="Nucleotide-diphospho-sugar transferases"/>
    <property type="match status" value="1"/>
</dbReference>
<accession>E7RMK4</accession>
<dbReference type="PANTHER" id="PTHR43685">
    <property type="entry name" value="GLYCOSYLTRANSFERASE"/>
    <property type="match status" value="1"/>
</dbReference>
<proteinExistence type="predicted"/>
<name>E7RMK4_9BACT</name>
<evidence type="ECO:0000259" key="1">
    <source>
        <dbReference type="Pfam" id="PF00535"/>
    </source>
</evidence>
<dbReference type="Proteomes" id="UP000005580">
    <property type="component" value="Unassembled WGS sequence"/>
</dbReference>
<dbReference type="EC" id="2.4.-.-" evidence="2"/>